<organism evidence="2 3">
    <name type="scientific">Oesophagostomum dentatum</name>
    <name type="common">Nodular worm</name>
    <dbReference type="NCBI Taxonomy" id="61180"/>
    <lineage>
        <taxon>Eukaryota</taxon>
        <taxon>Metazoa</taxon>
        <taxon>Ecdysozoa</taxon>
        <taxon>Nematoda</taxon>
        <taxon>Chromadorea</taxon>
        <taxon>Rhabditida</taxon>
        <taxon>Rhabditina</taxon>
        <taxon>Rhabditomorpha</taxon>
        <taxon>Strongyloidea</taxon>
        <taxon>Strongylidae</taxon>
        <taxon>Oesophagostomum</taxon>
    </lineage>
</organism>
<evidence type="ECO:0000313" key="2">
    <source>
        <dbReference type="EMBL" id="KHJ87418.1"/>
    </source>
</evidence>
<evidence type="ECO:0000256" key="1">
    <source>
        <dbReference type="SAM" id="MobiDB-lite"/>
    </source>
</evidence>
<dbReference type="Proteomes" id="UP000053660">
    <property type="component" value="Unassembled WGS sequence"/>
</dbReference>
<protein>
    <submittedName>
        <fullName evidence="2">Uncharacterized protein</fullName>
    </submittedName>
</protein>
<accession>A0A0B1SQ10</accession>
<reference evidence="2 3" key="1">
    <citation type="submission" date="2014-03" db="EMBL/GenBank/DDBJ databases">
        <title>Draft genome of the hookworm Oesophagostomum dentatum.</title>
        <authorList>
            <person name="Mitreva M."/>
        </authorList>
    </citation>
    <scope>NUCLEOTIDE SEQUENCE [LARGE SCALE GENOMIC DNA]</scope>
    <source>
        <strain evidence="2 3">OD-Hann</strain>
    </source>
</reference>
<proteinExistence type="predicted"/>
<sequence length="58" mass="6037">MVAQSKPKFFAHQIHNATKSVTQFASKKAAQSAPDGIEQPQPASAASRPCGREAAEAG</sequence>
<evidence type="ECO:0000313" key="3">
    <source>
        <dbReference type="Proteomes" id="UP000053660"/>
    </source>
</evidence>
<keyword evidence="3" id="KW-1185">Reference proteome</keyword>
<gene>
    <name evidence="2" type="ORF">OESDEN_12809</name>
</gene>
<dbReference type="EMBL" id="KN557805">
    <property type="protein sequence ID" value="KHJ87418.1"/>
    <property type="molecule type" value="Genomic_DNA"/>
</dbReference>
<name>A0A0B1SQ10_OESDE</name>
<dbReference type="AlphaFoldDB" id="A0A0B1SQ10"/>
<feature type="region of interest" description="Disordered" evidence="1">
    <location>
        <begin position="22"/>
        <end position="58"/>
    </location>
</feature>